<name>A0A381PG45_9ZZZZ</name>
<sequence>MDRNWVASQLSVNEMALWSAMISSDQTHSVAVAKIVHSELPEDETAVVAALLHDVGKTTVDSGVTLRVSAALLKPFATAKRLGRWTSGNGWFSRLAALIGYPVAGSGLLAKAGSDEFVVMWAAQHHLQPEDWTVDRVRAMVLRQADHAAV</sequence>
<evidence type="ECO:0000259" key="1">
    <source>
        <dbReference type="Pfam" id="PF01966"/>
    </source>
</evidence>
<dbReference type="SUPFAM" id="SSF109604">
    <property type="entry name" value="HD-domain/PDEase-like"/>
    <property type="match status" value="1"/>
</dbReference>
<dbReference type="InterPro" id="IPR006674">
    <property type="entry name" value="HD_domain"/>
</dbReference>
<dbReference type="InterPro" id="IPR003607">
    <property type="entry name" value="HD/PDEase_dom"/>
</dbReference>
<dbReference type="AlphaFoldDB" id="A0A381PG45"/>
<proteinExistence type="predicted"/>
<feature type="domain" description="HD" evidence="1">
    <location>
        <begin position="27"/>
        <end position="76"/>
    </location>
</feature>
<dbReference type="Gene3D" id="1.10.3210.10">
    <property type="entry name" value="Hypothetical protein af1432"/>
    <property type="match status" value="1"/>
</dbReference>
<reference evidence="2" key="1">
    <citation type="submission" date="2018-05" db="EMBL/GenBank/DDBJ databases">
        <authorList>
            <person name="Lanie J.A."/>
            <person name="Ng W.-L."/>
            <person name="Kazmierczak K.M."/>
            <person name="Andrzejewski T.M."/>
            <person name="Davidsen T.M."/>
            <person name="Wayne K.J."/>
            <person name="Tettelin H."/>
            <person name="Glass J.I."/>
            <person name="Rusch D."/>
            <person name="Podicherti R."/>
            <person name="Tsui H.-C.T."/>
            <person name="Winkler M.E."/>
        </authorList>
    </citation>
    <scope>NUCLEOTIDE SEQUENCE</scope>
</reference>
<organism evidence="2">
    <name type="scientific">marine metagenome</name>
    <dbReference type="NCBI Taxonomy" id="408172"/>
    <lineage>
        <taxon>unclassified sequences</taxon>
        <taxon>metagenomes</taxon>
        <taxon>ecological metagenomes</taxon>
    </lineage>
</organism>
<dbReference type="EMBL" id="UINC01000972">
    <property type="protein sequence ID" value="SUZ65975.1"/>
    <property type="molecule type" value="Genomic_DNA"/>
</dbReference>
<evidence type="ECO:0000313" key="2">
    <source>
        <dbReference type="EMBL" id="SUZ65975.1"/>
    </source>
</evidence>
<accession>A0A381PG45</accession>
<dbReference type="CDD" id="cd00077">
    <property type="entry name" value="HDc"/>
    <property type="match status" value="1"/>
</dbReference>
<protein>
    <recommendedName>
        <fullName evidence="1">HD domain-containing protein</fullName>
    </recommendedName>
</protein>
<dbReference type="Pfam" id="PF01966">
    <property type="entry name" value="HD"/>
    <property type="match status" value="1"/>
</dbReference>
<gene>
    <name evidence="2" type="ORF">METZ01_LOCUS18829</name>
</gene>